<dbReference type="AlphaFoldDB" id="A0A8D8YW79"/>
<accession>A0A8D8YW79</accession>
<evidence type="ECO:0000313" key="1">
    <source>
        <dbReference type="EMBL" id="CAG6736355.1"/>
    </source>
</evidence>
<sequence length="116" mass="12992">MVLNVIQSDKINHLLVRTVRVIIMAGEITGIKTASEKRTGSTEYNTNLWVKTIVLSRLVPKEGMMVFSAALAVLKQLLLIPSEVQLVVTGVLFHLHVSVRFCFLVQMMNTRKNNGQ</sequence>
<organism evidence="1">
    <name type="scientific">Cacopsylla melanoneura</name>
    <dbReference type="NCBI Taxonomy" id="428564"/>
    <lineage>
        <taxon>Eukaryota</taxon>
        <taxon>Metazoa</taxon>
        <taxon>Ecdysozoa</taxon>
        <taxon>Arthropoda</taxon>
        <taxon>Hexapoda</taxon>
        <taxon>Insecta</taxon>
        <taxon>Pterygota</taxon>
        <taxon>Neoptera</taxon>
        <taxon>Paraneoptera</taxon>
        <taxon>Hemiptera</taxon>
        <taxon>Sternorrhyncha</taxon>
        <taxon>Psylloidea</taxon>
        <taxon>Psyllidae</taxon>
        <taxon>Psyllinae</taxon>
        <taxon>Cacopsylla</taxon>
    </lineage>
</organism>
<reference evidence="1" key="1">
    <citation type="submission" date="2021-05" db="EMBL/GenBank/DDBJ databases">
        <authorList>
            <person name="Alioto T."/>
            <person name="Alioto T."/>
            <person name="Gomez Garrido J."/>
        </authorList>
    </citation>
    <scope>NUCLEOTIDE SEQUENCE</scope>
</reference>
<protein>
    <submittedName>
        <fullName evidence="1">Uncharacterized protein</fullName>
    </submittedName>
</protein>
<name>A0A8D8YW79_9HEMI</name>
<proteinExistence type="predicted"/>
<dbReference type="EMBL" id="HBUF01399082">
    <property type="protein sequence ID" value="CAG6736355.1"/>
    <property type="molecule type" value="Transcribed_RNA"/>
</dbReference>